<dbReference type="RefSeq" id="WP_256762850.1">
    <property type="nucleotide sequence ID" value="NZ_JANIGO010000001.1"/>
</dbReference>
<reference evidence="2 3" key="1">
    <citation type="submission" date="2022-07" db="EMBL/GenBank/DDBJ databases">
        <authorList>
            <person name="Xamxidin M."/>
            <person name="Wu M."/>
        </authorList>
    </citation>
    <scope>NUCLEOTIDE SEQUENCE [LARGE SCALE GENOMIC DNA]</scope>
    <source>
        <strain evidence="2 3">NBRC 111650</strain>
    </source>
</reference>
<dbReference type="PANTHER" id="PTHR34957:SF1">
    <property type="entry name" value="NUCLEAR TRANSPORT FACTOR 2 (NTF2) FAMILY PROTEIN"/>
    <property type="match status" value="1"/>
</dbReference>
<evidence type="ECO:0000313" key="3">
    <source>
        <dbReference type="Proteomes" id="UP001204142"/>
    </source>
</evidence>
<name>A0ABT1WE73_9BURK</name>
<comment type="caution">
    <text evidence="2">The sequence shown here is derived from an EMBL/GenBank/DDBJ whole genome shotgun (WGS) entry which is preliminary data.</text>
</comment>
<evidence type="ECO:0000313" key="2">
    <source>
        <dbReference type="EMBL" id="MCQ8895178.1"/>
    </source>
</evidence>
<gene>
    <name evidence="2" type="ORF">NQT62_01845</name>
</gene>
<proteinExistence type="predicted"/>
<evidence type="ECO:0000259" key="1">
    <source>
        <dbReference type="Pfam" id="PF13474"/>
    </source>
</evidence>
<dbReference type="EMBL" id="JANIGO010000001">
    <property type="protein sequence ID" value="MCQ8895178.1"/>
    <property type="molecule type" value="Genomic_DNA"/>
</dbReference>
<protein>
    <submittedName>
        <fullName evidence="2">Nuclear transport factor 2 family protein</fullName>
    </submittedName>
</protein>
<dbReference type="SUPFAM" id="SSF54427">
    <property type="entry name" value="NTF2-like"/>
    <property type="match status" value="1"/>
</dbReference>
<keyword evidence="3" id="KW-1185">Reference proteome</keyword>
<dbReference type="InterPro" id="IPR032710">
    <property type="entry name" value="NTF2-like_dom_sf"/>
</dbReference>
<dbReference type="Proteomes" id="UP001204142">
    <property type="component" value="Unassembled WGS sequence"/>
</dbReference>
<dbReference type="InterPro" id="IPR037401">
    <property type="entry name" value="SnoaL-like"/>
</dbReference>
<sequence>MSRPKVIHSSPQDIEQAFYEALEAADLDALMDLWADDEHIVCIHPGGPRVEGYHDVRDSWKEILSAGALQIRVVPVHRVEGVMVAVHNIVEQVMMNSTRGEPHVVQVNATNVFHKGPSGWKLVMHHASPAMDVEEMAEDDLSDFEPQPTLH</sequence>
<dbReference type="Gene3D" id="3.10.450.50">
    <property type="match status" value="1"/>
</dbReference>
<feature type="domain" description="SnoaL-like" evidence="1">
    <location>
        <begin position="16"/>
        <end position="131"/>
    </location>
</feature>
<organism evidence="2 3">
    <name type="scientific">Limnobacter humi</name>
    <dbReference type="NCBI Taxonomy" id="1778671"/>
    <lineage>
        <taxon>Bacteria</taxon>
        <taxon>Pseudomonadati</taxon>
        <taxon>Pseudomonadota</taxon>
        <taxon>Betaproteobacteria</taxon>
        <taxon>Burkholderiales</taxon>
        <taxon>Burkholderiaceae</taxon>
        <taxon>Limnobacter</taxon>
    </lineage>
</organism>
<accession>A0ABT1WE73</accession>
<dbReference type="PANTHER" id="PTHR34957">
    <property type="entry name" value="NUCLEAR TRANSPORT FACTOR 2 (NTF2) FAMILY PROTEIN"/>
    <property type="match status" value="1"/>
</dbReference>
<dbReference type="Pfam" id="PF13474">
    <property type="entry name" value="SnoaL_3"/>
    <property type="match status" value="1"/>
</dbReference>